<protein>
    <submittedName>
        <fullName evidence="1">Uncharacterized protein</fullName>
    </submittedName>
</protein>
<gene>
    <name evidence="1" type="ORF">GWK08_13505</name>
</gene>
<organism evidence="1 2">
    <name type="scientific">Leptobacterium flavescens</name>
    <dbReference type="NCBI Taxonomy" id="472055"/>
    <lineage>
        <taxon>Bacteria</taxon>
        <taxon>Pseudomonadati</taxon>
        <taxon>Bacteroidota</taxon>
        <taxon>Flavobacteriia</taxon>
        <taxon>Flavobacteriales</taxon>
        <taxon>Flavobacteriaceae</taxon>
        <taxon>Leptobacterium</taxon>
    </lineage>
</organism>
<reference evidence="1 2" key="1">
    <citation type="submission" date="2020-01" db="EMBL/GenBank/DDBJ databases">
        <title>Leptobacterium flavescens.</title>
        <authorList>
            <person name="Wang G."/>
        </authorList>
    </citation>
    <scope>NUCLEOTIDE SEQUENCE [LARGE SCALE GENOMIC DNA]</scope>
    <source>
        <strain evidence="1 2">KCTC 22160</strain>
    </source>
</reference>
<sequence length="47" mass="5248">MKKSIRSLKLNKKIISAFQYDAVKAGIDKDFSVKQKAKNKPCIPPNG</sequence>
<proteinExistence type="predicted"/>
<keyword evidence="2" id="KW-1185">Reference proteome</keyword>
<dbReference type="AlphaFoldDB" id="A0A6P0UMJ4"/>
<name>A0A6P0UMJ4_9FLAO</name>
<dbReference type="Proteomes" id="UP000468581">
    <property type="component" value="Unassembled WGS sequence"/>
</dbReference>
<evidence type="ECO:0000313" key="1">
    <source>
        <dbReference type="EMBL" id="NER14464.1"/>
    </source>
</evidence>
<accession>A0A6P0UMJ4</accession>
<dbReference type="EMBL" id="JAABOO010000003">
    <property type="protein sequence ID" value="NER14464.1"/>
    <property type="molecule type" value="Genomic_DNA"/>
</dbReference>
<comment type="caution">
    <text evidence="1">The sequence shown here is derived from an EMBL/GenBank/DDBJ whole genome shotgun (WGS) entry which is preliminary data.</text>
</comment>
<dbReference type="RefSeq" id="WP_163607755.1">
    <property type="nucleotide sequence ID" value="NZ_JAABOO010000003.1"/>
</dbReference>
<evidence type="ECO:0000313" key="2">
    <source>
        <dbReference type="Proteomes" id="UP000468581"/>
    </source>
</evidence>